<accession>A0A0E1NN84</accession>
<dbReference type="RefSeq" id="WP_002209889.1">
    <property type="nucleotide sequence ID" value="NC_008150.1"/>
</dbReference>
<dbReference type="Pfam" id="PF01965">
    <property type="entry name" value="DJ-1_PfpI"/>
    <property type="match status" value="1"/>
</dbReference>
<reference evidence="2 3" key="1">
    <citation type="journal article" date="2006" name="J. Bacteriol.">
        <title>Complete genome sequence of Yersinia pestis strains Antiqua and Nepal516: evidence of gene reduction in an emerging pathogen.</title>
        <authorList>
            <person name="Chain P.S."/>
            <person name="Hu P."/>
            <person name="Malfatti S.A."/>
            <person name="Radnedge L."/>
            <person name="Larimer F."/>
            <person name="Vergez L.M."/>
            <person name="Worsham P."/>
            <person name="Chu M.C."/>
            <person name="Andersen G.L."/>
        </authorList>
    </citation>
    <scope>NUCLEOTIDE SEQUENCE [LARGE SCALE GENOMIC DNA]</scope>
    <source>
        <strain evidence="2 3">Antiqua</strain>
    </source>
</reference>
<dbReference type="PATRIC" id="fig|360102.15.peg.3439"/>
<evidence type="ECO:0000313" key="2">
    <source>
        <dbReference type="EMBL" id="ABG12393.1"/>
    </source>
</evidence>
<dbReference type="AlphaFoldDB" id="A0A0E1NN84"/>
<gene>
    <name evidence="2" type="ordered locus">YPA_0425</name>
</gene>
<dbReference type="InterPro" id="IPR050325">
    <property type="entry name" value="Prot/Nucl_acid_deglycase"/>
</dbReference>
<dbReference type="InterPro" id="IPR029062">
    <property type="entry name" value="Class_I_gatase-like"/>
</dbReference>
<dbReference type="PANTHER" id="PTHR48094">
    <property type="entry name" value="PROTEIN/NUCLEIC ACID DEGLYCASE DJ-1-RELATED"/>
    <property type="match status" value="1"/>
</dbReference>
<organism evidence="2 3">
    <name type="scientific">Yersinia pestis bv. Antiqua (strain Antiqua)</name>
    <dbReference type="NCBI Taxonomy" id="360102"/>
    <lineage>
        <taxon>Bacteria</taxon>
        <taxon>Pseudomonadati</taxon>
        <taxon>Pseudomonadota</taxon>
        <taxon>Gammaproteobacteria</taxon>
        <taxon>Enterobacterales</taxon>
        <taxon>Yersiniaceae</taxon>
        <taxon>Yersinia</taxon>
    </lineage>
</organism>
<feature type="domain" description="DJ-1/PfpI" evidence="1">
    <location>
        <begin position="3"/>
        <end position="165"/>
    </location>
</feature>
<name>A0A0E1NN84_YERPA</name>
<dbReference type="KEGG" id="ypa:YPA_0425"/>
<dbReference type="HOGENOM" id="CLU_000445_44_2_6"/>
<evidence type="ECO:0000313" key="3">
    <source>
        <dbReference type="Proteomes" id="UP000001971"/>
    </source>
</evidence>
<dbReference type="InterPro" id="IPR002818">
    <property type="entry name" value="DJ-1/PfpI"/>
</dbReference>
<dbReference type="PANTHER" id="PTHR48094:SF12">
    <property type="entry name" value="PARKINSON DISEASE PROTEIN 7 HOMOLOG"/>
    <property type="match status" value="1"/>
</dbReference>
<dbReference type="GO" id="GO:0005737">
    <property type="term" value="C:cytoplasm"/>
    <property type="evidence" value="ECO:0007669"/>
    <property type="project" value="TreeGrafter"/>
</dbReference>
<proteinExistence type="predicted"/>
<dbReference type="CDD" id="cd03135">
    <property type="entry name" value="GATase1_DJ-1"/>
    <property type="match status" value="1"/>
</dbReference>
<dbReference type="Proteomes" id="UP000001971">
    <property type="component" value="Chromosome"/>
</dbReference>
<dbReference type="Gene3D" id="3.40.50.880">
    <property type="match status" value="1"/>
</dbReference>
<dbReference type="EMBL" id="CP000308">
    <property type="protein sequence ID" value="ABG12393.1"/>
    <property type="molecule type" value="Genomic_DNA"/>
</dbReference>
<sequence length="192" mass="20959">MTKHVAVLLAHGFEEAEAVIFIDIMRRLDIRVDILSCEATTALSTYFETPISADALLSDRLDHHYDAVMMPGGPKGTDSLTANPQVIAFLRRHIAQDKYICALCSSGAKVLAAHHLLAGRTYSTGDKLADKFADGAYLDQDVVVDGKFITAKGLGVSFEFAFTVARHLLSDNLPKVEHQASHIYFKHGSAQT</sequence>
<dbReference type="SUPFAM" id="SSF52317">
    <property type="entry name" value="Class I glutamine amidotransferase-like"/>
    <property type="match status" value="1"/>
</dbReference>
<dbReference type="GeneID" id="57973794"/>
<evidence type="ECO:0000259" key="1">
    <source>
        <dbReference type="Pfam" id="PF01965"/>
    </source>
</evidence>
<protein>
    <submittedName>
        <fullName evidence="2">ThiJ/PfpI-family thiamine biogenesis protein</fullName>
    </submittedName>
</protein>